<dbReference type="PANTHER" id="PTHR46693:SF1">
    <property type="entry name" value="ADP-RIBOSYLATION FACTOR-LIKE PROTEIN 15"/>
    <property type="match status" value="1"/>
</dbReference>
<gene>
    <name evidence="6" type="ORF">B4U79_03420</name>
    <name evidence="8" type="ORF">B4U79_06283</name>
    <name evidence="7" type="ORF">B4U79_09289</name>
    <name evidence="5" type="ORF">B4U79_13785</name>
</gene>
<evidence type="ECO:0000256" key="3">
    <source>
        <dbReference type="PIRSR" id="PIRSR606689-1"/>
    </source>
</evidence>
<evidence type="ECO:0000256" key="1">
    <source>
        <dbReference type="ARBA" id="ARBA00022741"/>
    </source>
</evidence>
<evidence type="ECO:0000313" key="6">
    <source>
        <dbReference type="EMBL" id="RWS05301.1"/>
    </source>
</evidence>
<dbReference type="EMBL" id="NCKU01003981">
    <property type="protein sequence ID" value="RWS06630.1"/>
    <property type="molecule type" value="Genomic_DNA"/>
</dbReference>
<evidence type="ECO:0000313" key="9">
    <source>
        <dbReference type="Proteomes" id="UP000285301"/>
    </source>
</evidence>
<dbReference type="Gene3D" id="3.40.50.300">
    <property type="entry name" value="P-loop containing nucleotide triphosphate hydrolases"/>
    <property type="match status" value="1"/>
</dbReference>
<dbReference type="STRING" id="1965070.A0A3S4QQZ1"/>
<evidence type="ECO:0000313" key="8">
    <source>
        <dbReference type="EMBL" id="RWS06630.1"/>
    </source>
</evidence>
<dbReference type="PROSITE" id="PS51417">
    <property type="entry name" value="ARF"/>
    <property type="match status" value="1"/>
</dbReference>
<keyword evidence="4" id="KW-0460">Magnesium</keyword>
<dbReference type="EMBL" id="NCKU01004893">
    <property type="protein sequence ID" value="RWS05301.1"/>
    <property type="molecule type" value="Genomic_DNA"/>
</dbReference>
<evidence type="ECO:0000256" key="2">
    <source>
        <dbReference type="ARBA" id="ARBA00023134"/>
    </source>
</evidence>
<dbReference type="GO" id="GO:0046872">
    <property type="term" value="F:metal ion binding"/>
    <property type="evidence" value="ECO:0007669"/>
    <property type="project" value="UniProtKB-KW"/>
</dbReference>
<evidence type="ECO:0000256" key="4">
    <source>
        <dbReference type="PIRSR" id="PIRSR606689-2"/>
    </source>
</evidence>
<sequence>MPGVRDTLQCSFTACRVGFRKCWQWVQCHKPIVFVIQEQYNVLCLGLSGAGKSTLLAQLVDEPLTETEPTTGFNMKTLPVKNVVISIKELGGSRKVQPFWDHYFENKNAIVFVVDASSNEQELISARDVLKTVFTDARLKGKPCLIIGTHSDLDCAKKVEELETVFQPIMQSRKWRVYCCSALERIQVTGALEALIDLMLINNN</sequence>
<dbReference type="EMBL" id="NCKU01005418">
    <property type="protein sequence ID" value="RWS04597.1"/>
    <property type="molecule type" value="Genomic_DNA"/>
</dbReference>
<dbReference type="PRINTS" id="PR00328">
    <property type="entry name" value="SAR1GTPBP"/>
</dbReference>
<evidence type="ECO:0000313" key="7">
    <source>
        <dbReference type="EMBL" id="RWS06629.1"/>
    </source>
</evidence>
<protein>
    <submittedName>
        <fullName evidence="7">ADP ribosylation factor-like protein 1</fullName>
    </submittedName>
</protein>
<dbReference type="InterPro" id="IPR027417">
    <property type="entry name" value="P-loop_NTPase"/>
</dbReference>
<feature type="binding site" evidence="3">
    <location>
        <position position="92"/>
    </location>
    <ligand>
        <name>GTP</name>
        <dbReference type="ChEBI" id="CHEBI:37565"/>
    </ligand>
</feature>
<dbReference type="SMART" id="SM00178">
    <property type="entry name" value="SAR"/>
    <property type="match status" value="1"/>
</dbReference>
<reference evidence="7 9" key="1">
    <citation type="journal article" date="2018" name="Gigascience">
        <title>Genomes of trombidid mites reveal novel predicted allergens and laterally-transferred genes associated with secondary metabolism.</title>
        <authorList>
            <person name="Dong X."/>
            <person name="Chaisiri K."/>
            <person name="Xia D."/>
            <person name="Armstrong S.D."/>
            <person name="Fang Y."/>
            <person name="Donnelly M.J."/>
            <person name="Kadowaki T."/>
            <person name="McGarry J.W."/>
            <person name="Darby A.C."/>
            <person name="Makepeace B.L."/>
        </authorList>
    </citation>
    <scope>NUCLEOTIDE SEQUENCE [LARGE SCALE GENOMIC DNA]</scope>
    <source>
        <strain evidence="7">UoL-WK</strain>
    </source>
</reference>
<feature type="binding site" evidence="4">
    <location>
        <position position="53"/>
    </location>
    <ligand>
        <name>Mg(2+)</name>
        <dbReference type="ChEBI" id="CHEBI:18420"/>
    </ligand>
</feature>
<dbReference type="SMART" id="SM00177">
    <property type="entry name" value="ARF"/>
    <property type="match status" value="1"/>
</dbReference>
<keyword evidence="1 3" id="KW-0547">Nucleotide-binding</keyword>
<dbReference type="PANTHER" id="PTHR46693">
    <property type="entry name" value="ADP-RIBOSYLATION FACTOR-LIKE PROTEIN 15"/>
    <property type="match status" value="1"/>
</dbReference>
<evidence type="ECO:0000313" key="5">
    <source>
        <dbReference type="EMBL" id="RWS04597.1"/>
    </source>
</evidence>
<proteinExistence type="predicted"/>
<dbReference type="OrthoDB" id="365445at2759"/>
<dbReference type="InterPro" id="IPR006689">
    <property type="entry name" value="Small_GTPase_ARF/SAR"/>
</dbReference>
<dbReference type="Proteomes" id="UP000285301">
    <property type="component" value="Unassembled WGS sequence"/>
</dbReference>
<keyword evidence="9" id="KW-1185">Reference proteome</keyword>
<dbReference type="Pfam" id="PF00025">
    <property type="entry name" value="Arf"/>
    <property type="match status" value="1"/>
</dbReference>
<accession>A0A3S4QQZ1</accession>
<dbReference type="SUPFAM" id="SSF52540">
    <property type="entry name" value="P-loop containing nucleoside triphosphate hydrolases"/>
    <property type="match status" value="1"/>
</dbReference>
<keyword evidence="4" id="KW-0479">Metal-binding</keyword>
<feature type="binding site" evidence="3">
    <location>
        <begin position="46"/>
        <end position="53"/>
    </location>
    <ligand>
        <name>GTP</name>
        <dbReference type="ChEBI" id="CHEBI:37565"/>
    </ligand>
</feature>
<dbReference type="AlphaFoldDB" id="A0A3S4QQZ1"/>
<dbReference type="EMBL" id="NCKU01003982">
    <property type="protein sequence ID" value="RWS06629.1"/>
    <property type="molecule type" value="Genomic_DNA"/>
</dbReference>
<comment type="caution">
    <text evidence="7">The sequence shown here is derived from an EMBL/GenBank/DDBJ whole genome shotgun (WGS) entry which is preliminary data.</text>
</comment>
<reference evidence="7" key="2">
    <citation type="submission" date="2018-11" db="EMBL/GenBank/DDBJ databases">
        <title>Trombidioid mite genomics.</title>
        <authorList>
            <person name="Dong X."/>
        </authorList>
    </citation>
    <scope>NUCLEOTIDE SEQUENCE</scope>
    <source>
        <strain evidence="7">UoL-WK</strain>
    </source>
</reference>
<dbReference type="GO" id="GO:0005525">
    <property type="term" value="F:GTP binding"/>
    <property type="evidence" value="ECO:0007669"/>
    <property type="project" value="UniProtKB-KW"/>
</dbReference>
<feature type="binding site" evidence="4">
    <location>
        <position position="70"/>
    </location>
    <ligand>
        <name>Mg(2+)</name>
        <dbReference type="ChEBI" id="CHEBI:18420"/>
    </ligand>
</feature>
<dbReference type="InterPro" id="IPR042292">
    <property type="entry name" value="ARL15"/>
</dbReference>
<keyword evidence="2 3" id="KW-0342">GTP-binding</keyword>
<organism evidence="7 9">
    <name type="scientific">Dinothrombium tinctorium</name>
    <dbReference type="NCBI Taxonomy" id="1965070"/>
    <lineage>
        <taxon>Eukaryota</taxon>
        <taxon>Metazoa</taxon>
        <taxon>Ecdysozoa</taxon>
        <taxon>Arthropoda</taxon>
        <taxon>Chelicerata</taxon>
        <taxon>Arachnida</taxon>
        <taxon>Acari</taxon>
        <taxon>Acariformes</taxon>
        <taxon>Trombidiformes</taxon>
        <taxon>Prostigmata</taxon>
        <taxon>Anystina</taxon>
        <taxon>Parasitengona</taxon>
        <taxon>Trombidioidea</taxon>
        <taxon>Trombidiidae</taxon>
        <taxon>Dinothrombium</taxon>
    </lineage>
</organism>
<name>A0A3S4QQZ1_9ACAR</name>
<dbReference type="GO" id="GO:0003924">
    <property type="term" value="F:GTPase activity"/>
    <property type="evidence" value="ECO:0007669"/>
    <property type="project" value="InterPro"/>
</dbReference>